<proteinExistence type="predicted"/>
<feature type="non-terminal residue" evidence="1">
    <location>
        <position position="1"/>
    </location>
</feature>
<reference evidence="1" key="1">
    <citation type="journal article" date="2019" name="Sci. Rep.">
        <title>Draft genome of Tanacetum cinerariifolium, the natural source of mosquito coil.</title>
        <authorList>
            <person name="Yamashiro T."/>
            <person name="Shiraishi A."/>
            <person name="Satake H."/>
            <person name="Nakayama K."/>
        </authorList>
    </citation>
    <scope>NUCLEOTIDE SEQUENCE</scope>
</reference>
<comment type="caution">
    <text evidence="1">The sequence shown here is derived from an EMBL/GenBank/DDBJ whole genome shotgun (WGS) entry which is preliminary data.</text>
</comment>
<protein>
    <submittedName>
        <fullName evidence="1">Uncharacterized protein</fullName>
    </submittedName>
</protein>
<name>A0A699V1K8_TANCI</name>
<sequence length="71" mass="6929">GAALTADGLAALTLGGEILGLGEGCQMKGLLRVLLKPFKGECVPSGIGGATDIEGGDIKPECLGDLTSSGD</sequence>
<gene>
    <name evidence="1" type="ORF">Tci_899195</name>
</gene>
<accession>A0A699V1K8</accession>
<organism evidence="1">
    <name type="scientific">Tanacetum cinerariifolium</name>
    <name type="common">Dalmatian daisy</name>
    <name type="synonym">Chrysanthemum cinerariifolium</name>
    <dbReference type="NCBI Taxonomy" id="118510"/>
    <lineage>
        <taxon>Eukaryota</taxon>
        <taxon>Viridiplantae</taxon>
        <taxon>Streptophyta</taxon>
        <taxon>Embryophyta</taxon>
        <taxon>Tracheophyta</taxon>
        <taxon>Spermatophyta</taxon>
        <taxon>Magnoliopsida</taxon>
        <taxon>eudicotyledons</taxon>
        <taxon>Gunneridae</taxon>
        <taxon>Pentapetalae</taxon>
        <taxon>asterids</taxon>
        <taxon>campanulids</taxon>
        <taxon>Asterales</taxon>
        <taxon>Asteraceae</taxon>
        <taxon>Asteroideae</taxon>
        <taxon>Anthemideae</taxon>
        <taxon>Anthemidinae</taxon>
        <taxon>Tanacetum</taxon>
    </lineage>
</organism>
<dbReference type="AlphaFoldDB" id="A0A699V1K8"/>
<evidence type="ECO:0000313" key="1">
    <source>
        <dbReference type="EMBL" id="GFD27226.1"/>
    </source>
</evidence>
<dbReference type="EMBL" id="BKCJ011375366">
    <property type="protein sequence ID" value="GFD27226.1"/>
    <property type="molecule type" value="Genomic_DNA"/>
</dbReference>